<dbReference type="AlphaFoldDB" id="A0AAN7WCN1"/>
<feature type="signal peptide" evidence="1">
    <location>
        <begin position="1"/>
        <end position="20"/>
    </location>
</feature>
<gene>
    <name evidence="2" type="ORF">LTR97_005129</name>
</gene>
<proteinExistence type="predicted"/>
<organism evidence="2 3">
    <name type="scientific">Elasticomyces elasticus</name>
    <dbReference type="NCBI Taxonomy" id="574655"/>
    <lineage>
        <taxon>Eukaryota</taxon>
        <taxon>Fungi</taxon>
        <taxon>Dikarya</taxon>
        <taxon>Ascomycota</taxon>
        <taxon>Pezizomycotina</taxon>
        <taxon>Dothideomycetes</taxon>
        <taxon>Dothideomycetidae</taxon>
        <taxon>Mycosphaerellales</taxon>
        <taxon>Teratosphaeriaceae</taxon>
        <taxon>Elasticomyces</taxon>
    </lineage>
</organism>
<keyword evidence="1" id="KW-0732">Signal</keyword>
<accession>A0AAN7WCN1</accession>
<evidence type="ECO:0000313" key="2">
    <source>
        <dbReference type="EMBL" id="KAK5700612.1"/>
    </source>
</evidence>
<dbReference type="EMBL" id="JAVRQU010000007">
    <property type="protein sequence ID" value="KAK5700612.1"/>
    <property type="molecule type" value="Genomic_DNA"/>
</dbReference>
<dbReference type="Proteomes" id="UP001310594">
    <property type="component" value="Unassembled WGS sequence"/>
</dbReference>
<evidence type="ECO:0000313" key="3">
    <source>
        <dbReference type="Proteomes" id="UP001310594"/>
    </source>
</evidence>
<comment type="caution">
    <text evidence="2">The sequence shown here is derived from an EMBL/GenBank/DDBJ whole genome shotgun (WGS) entry which is preliminary data.</text>
</comment>
<protein>
    <submittedName>
        <fullName evidence="2">Uncharacterized protein</fullName>
    </submittedName>
</protein>
<sequence length="113" mass="12219">MSTKVAIASFLILVPALVQAASFPCNIPGAEYGAEVELYEQGKWSFYDDNCNDFAGAICIGEDIDYTIGGPAGSNIEPLFCKNDYCGASDAATIDQCKSFRNGVWARCGRWEN</sequence>
<evidence type="ECO:0000256" key="1">
    <source>
        <dbReference type="SAM" id="SignalP"/>
    </source>
</evidence>
<feature type="chain" id="PRO_5042863463" evidence="1">
    <location>
        <begin position="21"/>
        <end position="113"/>
    </location>
</feature>
<reference evidence="2" key="1">
    <citation type="submission" date="2023-08" db="EMBL/GenBank/DDBJ databases">
        <title>Black Yeasts Isolated from many extreme environments.</title>
        <authorList>
            <person name="Coleine C."/>
            <person name="Stajich J.E."/>
            <person name="Selbmann L."/>
        </authorList>
    </citation>
    <scope>NUCLEOTIDE SEQUENCE</scope>
    <source>
        <strain evidence="2">CCFEE 5810</strain>
    </source>
</reference>
<name>A0AAN7WCN1_9PEZI</name>